<comment type="similarity">
    <text evidence="2">Belongs to the cytochrome P450 family.</text>
</comment>
<dbReference type="Proteomes" id="UP000002497">
    <property type="component" value="Unassembled WGS sequence"/>
</dbReference>
<evidence type="ECO:0000313" key="7">
    <source>
        <dbReference type="EMBL" id="EFW22312.1"/>
    </source>
</evidence>
<dbReference type="InterPro" id="IPR001128">
    <property type="entry name" value="Cyt_P450"/>
</dbReference>
<evidence type="ECO:0000256" key="4">
    <source>
        <dbReference type="ARBA" id="ARBA00023002"/>
    </source>
</evidence>
<dbReference type="AlphaFoldDB" id="E9CUH7"/>
<protein>
    <submittedName>
        <fullName evidence="7">Uncharacterized protein</fullName>
    </submittedName>
</protein>
<keyword evidence="8" id="KW-1185">Reference proteome</keyword>
<sequence length="524" mass="58824">MEQFYLHLLVLLVLSILLRFLIAPGHAPEEPPLVSSRIPFIGHLIGLARYGNRYYVRLSAQSQLPAITINIFRQKIYLIYSPGLLAAAQRHAKYISFEPFAALAIKRAAGIKGNGPIVSSSSEKGRSSFDKQMKDAVHSVLLGEAMIGITHASVAAIKKSVDDLRSTEVVDLLTWCRHVLTMATTDSIYGPMNPYRNREAEAAIWEFDSGLGKLILNFAQRFIAREAYQAREKLVKRPLEYFEKCGYINASSFVQRRLEVERKAGTTLEDIARLETLMVLPLLSNSAPSTFWVLFDIFSRPDLLEEIRKEIVQNALQFKPCDDSMGKPKQMYTLNMNNIRDKCPLLVATWQETLRLRANTASVRFVSKDTKLNDTYLLKANSIVQTPAKVLNVDPNIWGPDAHLYNPSRFLDTRASPGAGGDRKRDRRWNGLMTFGASPWTCPGRHFATAQILALVSLLVMKFDISPVVGDWVSPRINHRSMALAISIPAEGLMVNVVTRKEVKGIDWEFQMMEGKGKFGLIVG</sequence>
<keyword evidence="4" id="KW-0560">Oxidoreductase</keyword>
<dbReference type="SUPFAM" id="SSF48264">
    <property type="entry name" value="Cytochrome P450"/>
    <property type="match status" value="1"/>
</dbReference>
<evidence type="ECO:0000256" key="3">
    <source>
        <dbReference type="ARBA" id="ARBA00022723"/>
    </source>
</evidence>
<evidence type="ECO:0000313" key="8">
    <source>
        <dbReference type="Proteomes" id="UP000002497"/>
    </source>
</evidence>
<comment type="cofactor">
    <cofactor evidence="1 6">
        <name>heme</name>
        <dbReference type="ChEBI" id="CHEBI:30413"/>
    </cofactor>
</comment>
<dbReference type="InterPro" id="IPR053007">
    <property type="entry name" value="CYP450_monoxygenase_sec-met"/>
</dbReference>
<proteinExistence type="inferred from homology"/>
<dbReference type="VEuPathDB" id="FungiDB:CPSG_00211"/>
<dbReference type="CDD" id="cd11040">
    <property type="entry name" value="CYP7_CYP8-like"/>
    <property type="match status" value="1"/>
</dbReference>
<dbReference type="Gene3D" id="1.10.630.10">
    <property type="entry name" value="Cytochrome P450"/>
    <property type="match status" value="1"/>
</dbReference>
<name>E9CUH7_COCPS</name>
<dbReference type="HOGENOM" id="CLU_018012_4_2_1"/>
<evidence type="ECO:0000256" key="2">
    <source>
        <dbReference type="ARBA" id="ARBA00010617"/>
    </source>
</evidence>
<dbReference type="EMBL" id="GL636486">
    <property type="protein sequence ID" value="EFW22312.1"/>
    <property type="molecule type" value="Genomic_DNA"/>
</dbReference>
<dbReference type="GO" id="GO:0004497">
    <property type="term" value="F:monooxygenase activity"/>
    <property type="evidence" value="ECO:0007669"/>
    <property type="project" value="InterPro"/>
</dbReference>
<dbReference type="eggNOG" id="KOG0684">
    <property type="taxonomic scope" value="Eukaryota"/>
</dbReference>
<dbReference type="GO" id="GO:0020037">
    <property type="term" value="F:heme binding"/>
    <property type="evidence" value="ECO:0007669"/>
    <property type="project" value="InterPro"/>
</dbReference>
<organism evidence="8">
    <name type="scientific">Coccidioides posadasii (strain RMSCC 757 / Silveira)</name>
    <name type="common">Valley fever fungus</name>
    <dbReference type="NCBI Taxonomy" id="443226"/>
    <lineage>
        <taxon>Eukaryota</taxon>
        <taxon>Fungi</taxon>
        <taxon>Dikarya</taxon>
        <taxon>Ascomycota</taxon>
        <taxon>Pezizomycotina</taxon>
        <taxon>Eurotiomycetes</taxon>
        <taxon>Eurotiomycetidae</taxon>
        <taxon>Onygenales</taxon>
        <taxon>Onygenaceae</taxon>
        <taxon>Coccidioides</taxon>
    </lineage>
</organism>
<dbReference type="Pfam" id="PF00067">
    <property type="entry name" value="p450"/>
    <property type="match status" value="1"/>
</dbReference>
<keyword evidence="6" id="KW-0349">Heme</keyword>
<reference evidence="8" key="1">
    <citation type="journal article" date="2010" name="Genome Res.">
        <title>Population genomic sequencing of Coccidioides fungi reveals recent hybridization and transposon control.</title>
        <authorList>
            <person name="Neafsey D.E."/>
            <person name="Barker B.M."/>
            <person name="Sharpton T.J."/>
            <person name="Stajich J.E."/>
            <person name="Park D.J."/>
            <person name="Whiston E."/>
            <person name="Hung C.-Y."/>
            <person name="McMahan C."/>
            <person name="White J."/>
            <person name="Sykes S."/>
            <person name="Heiman D."/>
            <person name="Young S."/>
            <person name="Zeng Q."/>
            <person name="Abouelleil A."/>
            <person name="Aftuck L."/>
            <person name="Bessette D."/>
            <person name="Brown A."/>
            <person name="FitzGerald M."/>
            <person name="Lui A."/>
            <person name="Macdonald J.P."/>
            <person name="Priest M."/>
            <person name="Orbach M.J."/>
            <person name="Galgiani J.N."/>
            <person name="Kirkland T.N."/>
            <person name="Cole G.T."/>
            <person name="Birren B.W."/>
            <person name="Henn M.R."/>
            <person name="Taylor J.W."/>
            <person name="Rounsley S.D."/>
        </authorList>
    </citation>
    <scope>NUCLEOTIDE SEQUENCE [LARGE SCALE GENOMIC DNA]</scope>
    <source>
        <strain evidence="8">RMSCC 757 / Silveira</strain>
    </source>
</reference>
<reference evidence="8" key="2">
    <citation type="submission" date="2010-03" db="EMBL/GenBank/DDBJ databases">
        <title>The genome sequence of Coccidioides posadasii strain Silveira.</title>
        <authorList>
            <consortium name="The Broad Institute Genome Sequencing Center for Infectious Disease"/>
            <person name="Neafsey D."/>
            <person name="Orbach M."/>
            <person name="Henn M.R."/>
            <person name="Cole G.T."/>
            <person name="Galgiani J."/>
            <person name="Gardner M.J."/>
            <person name="Kirkland T.N."/>
            <person name="Taylor J.W."/>
            <person name="Young S.K."/>
            <person name="Zeng Q."/>
            <person name="Koehrsen M."/>
            <person name="Alvarado L."/>
            <person name="Berlin A."/>
            <person name="Borenstein D."/>
            <person name="Chapman S.B."/>
            <person name="Chen Z."/>
            <person name="Engels R."/>
            <person name="Freedman E."/>
            <person name="Gellesch M."/>
            <person name="Goldberg J."/>
            <person name="Griggs A."/>
            <person name="Gujja S."/>
            <person name="Heilman E."/>
            <person name="Heiman D."/>
            <person name="Howarth C."/>
            <person name="Jen D."/>
            <person name="Larson L."/>
            <person name="Mehta T."/>
            <person name="Neiman D."/>
            <person name="Park D."/>
            <person name="Pearson M."/>
            <person name="Richards J."/>
            <person name="Roberts A."/>
            <person name="Saif S."/>
            <person name="Shea T."/>
            <person name="Shenoy N."/>
            <person name="Sisk P."/>
            <person name="Stolte C."/>
            <person name="Sykes S."/>
            <person name="Walk T."/>
            <person name="White J."/>
            <person name="Yandava C."/>
            <person name="Haas B."/>
            <person name="Nusbaum C."/>
            <person name="Birren B."/>
        </authorList>
    </citation>
    <scope>NUCLEOTIDE SEQUENCE [LARGE SCALE GENOMIC DNA]</scope>
    <source>
        <strain evidence="8">RMSCC 757 / Silveira</strain>
    </source>
</reference>
<dbReference type="GO" id="GO:0016705">
    <property type="term" value="F:oxidoreductase activity, acting on paired donors, with incorporation or reduction of molecular oxygen"/>
    <property type="evidence" value="ECO:0007669"/>
    <property type="project" value="InterPro"/>
</dbReference>
<dbReference type="OrthoDB" id="3366823at2759"/>
<feature type="binding site" description="axial binding residue" evidence="6">
    <location>
        <position position="442"/>
    </location>
    <ligand>
        <name>heme</name>
        <dbReference type="ChEBI" id="CHEBI:30413"/>
    </ligand>
    <ligandPart>
        <name>Fe</name>
        <dbReference type="ChEBI" id="CHEBI:18248"/>
    </ligandPart>
</feature>
<accession>E9CUH7</accession>
<dbReference type="InterPro" id="IPR002403">
    <property type="entry name" value="Cyt_P450_E_grp-IV"/>
</dbReference>
<dbReference type="PANTHER" id="PTHR47582:SF1">
    <property type="entry name" value="P450, PUTATIVE (EUROFUNG)-RELATED"/>
    <property type="match status" value="1"/>
</dbReference>
<evidence type="ECO:0000256" key="5">
    <source>
        <dbReference type="ARBA" id="ARBA00023004"/>
    </source>
</evidence>
<dbReference type="OMA" id="PRINHRS"/>
<evidence type="ECO:0000256" key="6">
    <source>
        <dbReference type="PIRSR" id="PIRSR602403-1"/>
    </source>
</evidence>
<dbReference type="PRINTS" id="PR00465">
    <property type="entry name" value="EP450IV"/>
</dbReference>
<evidence type="ECO:0000256" key="1">
    <source>
        <dbReference type="ARBA" id="ARBA00001971"/>
    </source>
</evidence>
<keyword evidence="5 6" id="KW-0408">Iron</keyword>
<gene>
    <name evidence="7" type="ORF">CPSG_00211</name>
</gene>
<dbReference type="VEuPathDB" id="FungiDB:D8B26_000984"/>
<dbReference type="GO" id="GO:0005506">
    <property type="term" value="F:iron ion binding"/>
    <property type="evidence" value="ECO:0007669"/>
    <property type="project" value="InterPro"/>
</dbReference>
<dbReference type="InterPro" id="IPR036396">
    <property type="entry name" value="Cyt_P450_sf"/>
</dbReference>
<dbReference type="STRING" id="443226.E9CUH7"/>
<keyword evidence="3 6" id="KW-0479">Metal-binding</keyword>
<dbReference type="PANTHER" id="PTHR47582">
    <property type="entry name" value="P450, PUTATIVE (EUROFUNG)-RELATED"/>
    <property type="match status" value="1"/>
</dbReference>